<dbReference type="PANTHER" id="PTHR43479">
    <property type="entry name" value="ACREF/ENVCD OPERON REPRESSOR-RELATED"/>
    <property type="match status" value="1"/>
</dbReference>
<comment type="caution">
    <text evidence="4">The sequence shown here is derived from an EMBL/GenBank/DDBJ whole genome shotgun (WGS) entry which is preliminary data.</text>
</comment>
<dbReference type="GO" id="GO:0003677">
    <property type="term" value="F:DNA binding"/>
    <property type="evidence" value="ECO:0007669"/>
    <property type="project" value="UniProtKB-UniRule"/>
</dbReference>
<dbReference type="SUPFAM" id="SSF46689">
    <property type="entry name" value="Homeodomain-like"/>
    <property type="match status" value="1"/>
</dbReference>
<evidence type="ECO:0000256" key="1">
    <source>
        <dbReference type="ARBA" id="ARBA00023125"/>
    </source>
</evidence>
<dbReference type="InterPro" id="IPR009057">
    <property type="entry name" value="Homeodomain-like_sf"/>
</dbReference>
<dbReference type="Gene3D" id="1.10.357.10">
    <property type="entry name" value="Tetracycline Repressor, domain 2"/>
    <property type="match status" value="1"/>
</dbReference>
<evidence type="ECO:0000313" key="5">
    <source>
        <dbReference type="Proteomes" id="UP000015961"/>
    </source>
</evidence>
<dbReference type="AlphaFoldDB" id="S0L0Z4"/>
<dbReference type="InterPro" id="IPR039532">
    <property type="entry name" value="TetR_C_Firmicutes"/>
</dbReference>
<dbReference type="PROSITE" id="PS50977">
    <property type="entry name" value="HTH_TETR_2"/>
    <property type="match status" value="1"/>
</dbReference>
<dbReference type="InterPro" id="IPR001647">
    <property type="entry name" value="HTH_TetR"/>
</dbReference>
<dbReference type="Pfam" id="PF14278">
    <property type="entry name" value="TetR_C_8"/>
    <property type="match status" value="1"/>
</dbReference>
<evidence type="ECO:0000259" key="3">
    <source>
        <dbReference type="PROSITE" id="PS50977"/>
    </source>
</evidence>
<dbReference type="Proteomes" id="UP000015961">
    <property type="component" value="Unassembled WGS sequence"/>
</dbReference>
<dbReference type="STRING" id="1140003.OMY_01838"/>
<dbReference type="PANTHER" id="PTHR43479:SF7">
    <property type="entry name" value="TETR-FAMILY TRANSCRIPTIONAL REGULATOR"/>
    <property type="match status" value="1"/>
</dbReference>
<organism evidence="4 5">
    <name type="scientific">Enterococcus sulfureus ATCC 49903</name>
    <dbReference type="NCBI Taxonomy" id="1140003"/>
    <lineage>
        <taxon>Bacteria</taxon>
        <taxon>Bacillati</taxon>
        <taxon>Bacillota</taxon>
        <taxon>Bacilli</taxon>
        <taxon>Lactobacillales</taxon>
        <taxon>Enterococcaceae</taxon>
        <taxon>Enterococcus</taxon>
    </lineage>
</organism>
<dbReference type="eggNOG" id="COG1309">
    <property type="taxonomic scope" value="Bacteria"/>
</dbReference>
<dbReference type="Pfam" id="PF00440">
    <property type="entry name" value="TetR_N"/>
    <property type="match status" value="1"/>
</dbReference>
<name>S0L0Z4_9ENTE</name>
<dbReference type="RefSeq" id="WP_016186270.1">
    <property type="nucleotide sequence ID" value="NZ_ASWO01000007.1"/>
</dbReference>
<evidence type="ECO:0000313" key="4">
    <source>
        <dbReference type="EMBL" id="EOT83131.1"/>
    </source>
</evidence>
<sequence length="188" mass="22498">MRASATKQKIKESFIIACEQVGYRQVSIQQVAQLAQINRQTFYYHFKDKQSVLRYVYDQDALIYLHQEGLHIDNWEEQALKMLQALKRHATFYTTIIEEARDIFIADVFTLVEQHFSRLFHQVDVEGELSEKDIQFYSRFFSYGCCGILENWIRTEYQETPLEIAGQLFQLAKDVEFFCFRLYQQMKE</sequence>
<dbReference type="OrthoDB" id="9810250at2"/>
<evidence type="ECO:0000256" key="2">
    <source>
        <dbReference type="PROSITE-ProRule" id="PRU00335"/>
    </source>
</evidence>
<feature type="DNA-binding region" description="H-T-H motif" evidence="2">
    <location>
        <begin position="27"/>
        <end position="46"/>
    </location>
</feature>
<dbReference type="InterPro" id="IPR050624">
    <property type="entry name" value="HTH-type_Tx_Regulator"/>
</dbReference>
<gene>
    <name evidence="4" type="ORF">I573_02244</name>
</gene>
<keyword evidence="5" id="KW-1185">Reference proteome</keyword>
<accession>S0L0Z4</accession>
<proteinExistence type="predicted"/>
<dbReference type="EMBL" id="ASWO01000007">
    <property type="protein sequence ID" value="EOT83131.1"/>
    <property type="molecule type" value="Genomic_DNA"/>
</dbReference>
<protein>
    <recommendedName>
        <fullName evidence="3">HTH tetR-type domain-containing protein</fullName>
    </recommendedName>
</protein>
<feature type="domain" description="HTH tetR-type" evidence="3">
    <location>
        <begin position="4"/>
        <end position="64"/>
    </location>
</feature>
<keyword evidence="1 2" id="KW-0238">DNA-binding</keyword>
<reference evidence="4 5" key="1">
    <citation type="submission" date="2013-03" db="EMBL/GenBank/DDBJ databases">
        <title>The Genome Sequence of Enterococcus sulfureus ATCC_49903 (PacBio/Illumina hybrid assembly).</title>
        <authorList>
            <consortium name="The Broad Institute Genomics Platform"/>
            <consortium name="The Broad Institute Genome Sequencing Center for Infectious Disease"/>
            <person name="Earl A."/>
            <person name="Russ C."/>
            <person name="Gilmore M."/>
            <person name="Surin D."/>
            <person name="Walker B."/>
            <person name="Young S."/>
            <person name="Zeng Q."/>
            <person name="Gargeya S."/>
            <person name="Fitzgerald M."/>
            <person name="Haas B."/>
            <person name="Abouelleil A."/>
            <person name="Allen A.W."/>
            <person name="Alvarado L."/>
            <person name="Arachchi H.M."/>
            <person name="Berlin A.M."/>
            <person name="Chapman S.B."/>
            <person name="Gainer-Dewar J."/>
            <person name="Goldberg J."/>
            <person name="Griggs A."/>
            <person name="Gujja S."/>
            <person name="Hansen M."/>
            <person name="Howarth C."/>
            <person name="Imamovic A."/>
            <person name="Ireland A."/>
            <person name="Larimer J."/>
            <person name="McCowan C."/>
            <person name="Murphy C."/>
            <person name="Pearson M."/>
            <person name="Poon T.W."/>
            <person name="Priest M."/>
            <person name="Roberts A."/>
            <person name="Saif S."/>
            <person name="Shea T."/>
            <person name="Sisk P."/>
            <person name="Sykes S."/>
            <person name="Wortman J."/>
            <person name="Nusbaum C."/>
            <person name="Birren B."/>
        </authorList>
    </citation>
    <scope>NUCLEOTIDE SEQUENCE [LARGE SCALE GENOMIC DNA]</scope>
    <source>
        <strain evidence="4 5">ATCC 49903</strain>
    </source>
</reference>
<dbReference type="PATRIC" id="fig|1140003.3.peg.1772"/>